<gene>
    <name evidence="1" type="ORF">EIM92_12870</name>
</gene>
<dbReference type="OrthoDB" id="9790023at2"/>
<dbReference type="InterPro" id="IPR003737">
    <property type="entry name" value="GlcNAc_PI_deacetylase-related"/>
</dbReference>
<evidence type="ECO:0000313" key="1">
    <source>
        <dbReference type="EMBL" id="AZK46936.1"/>
    </source>
</evidence>
<evidence type="ECO:0000313" key="2">
    <source>
        <dbReference type="Proteomes" id="UP000273145"/>
    </source>
</evidence>
<accession>A0A3Q8SBG9</accession>
<dbReference type="Gene3D" id="3.40.50.10320">
    <property type="entry name" value="LmbE-like"/>
    <property type="match status" value="1"/>
</dbReference>
<dbReference type="RefSeq" id="WP_125082980.1">
    <property type="nucleotide sequence ID" value="NZ_CP034248.1"/>
</dbReference>
<keyword evidence="2" id="KW-1185">Reference proteome</keyword>
<reference evidence="1 2" key="1">
    <citation type="submission" date="2018-11" db="EMBL/GenBank/DDBJ databases">
        <title>Genome sequencing of Paenibacillus lentus DSM25539(T).</title>
        <authorList>
            <person name="Kook J.-K."/>
            <person name="Park S.-N."/>
            <person name="Lim Y.K."/>
        </authorList>
    </citation>
    <scope>NUCLEOTIDE SEQUENCE [LARGE SCALE GENOMIC DNA]</scope>
    <source>
        <strain evidence="1 2">DSM 25539</strain>
    </source>
</reference>
<dbReference type="InterPro" id="IPR024078">
    <property type="entry name" value="LmbE-like_dom_sf"/>
</dbReference>
<organism evidence="1 2">
    <name type="scientific">Paenibacillus lentus</name>
    <dbReference type="NCBI Taxonomy" id="1338368"/>
    <lineage>
        <taxon>Bacteria</taxon>
        <taxon>Bacillati</taxon>
        <taxon>Bacillota</taxon>
        <taxon>Bacilli</taxon>
        <taxon>Bacillales</taxon>
        <taxon>Paenibacillaceae</taxon>
        <taxon>Paenibacillus</taxon>
    </lineage>
</organism>
<dbReference type="AlphaFoldDB" id="A0A3Q8SBG9"/>
<dbReference type="KEGG" id="plen:EIM92_12870"/>
<proteinExistence type="predicted"/>
<name>A0A3Q8SBG9_9BACL</name>
<dbReference type="PANTHER" id="PTHR12993">
    <property type="entry name" value="N-ACETYLGLUCOSAMINYL-PHOSPHATIDYLINOSITOL DE-N-ACETYLASE-RELATED"/>
    <property type="match status" value="1"/>
</dbReference>
<dbReference type="SUPFAM" id="SSF102588">
    <property type="entry name" value="LmbE-like"/>
    <property type="match status" value="1"/>
</dbReference>
<dbReference type="GO" id="GO:0016811">
    <property type="term" value="F:hydrolase activity, acting on carbon-nitrogen (but not peptide) bonds, in linear amides"/>
    <property type="evidence" value="ECO:0007669"/>
    <property type="project" value="TreeGrafter"/>
</dbReference>
<dbReference type="PANTHER" id="PTHR12993:SF11">
    <property type="entry name" value="N-ACETYLGLUCOSAMINYL-PHOSPHATIDYLINOSITOL DE-N-ACETYLASE"/>
    <property type="match status" value="1"/>
</dbReference>
<protein>
    <submittedName>
        <fullName evidence="1">PIG-L family deacetylase</fullName>
    </submittedName>
</protein>
<dbReference type="Pfam" id="PF02585">
    <property type="entry name" value="PIG-L"/>
    <property type="match status" value="1"/>
</dbReference>
<dbReference type="Proteomes" id="UP000273145">
    <property type="component" value="Chromosome"/>
</dbReference>
<dbReference type="EMBL" id="CP034248">
    <property type="protein sequence ID" value="AZK46936.1"/>
    <property type="molecule type" value="Genomic_DNA"/>
</dbReference>
<sequence>MPRTVGFIYAHPDDETFGCSFLIRQISDEGTKVVLLTATQGEAGKSGRLGAMTREELAAIREQELQRAGEILGISEIEHLRMGDGRLQEVKQEVLADRIIEFLNKHQAEVVVTFPADGISGHPDHIAIHHAVNQAVFSGACSSVQKLYYNVMGIQESQAMGTAVLEIKGGGHEEVKAKALTAHESQILSIERVFGKLDEGPPWHFSPELFLLVWERGSFYPAKQERSIFDDLL</sequence>